<keyword evidence="6" id="KW-0456">Lyase</keyword>
<evidence type="ECO:0000256" key="3">
    <source>
        <dbReference type="ARBA" id="ARBA00022723"/>
    </source>
</evidence>
<dbReference type="GO" id="GO:0016829">
    <property type="term" value="F:lyase activity"/>
    <property type="evidence" value="ECO:0007669"/>
    <property type="project" value="UniProtKB-KW"/>
</dbReference>
<keyword evidence="4" id="KW-0408">Iron</keyword>
<sequence>MRLEEGLNRLGLGPQGLTGNSSVIGVHIESAARHPSTIGVVRRDFRPDLPGAADRHRAVVDAHRFAVNPLGRHDVAPFFRFYAAGSSASGQRGRTVTPRSAVTPALNRTIPA</sequence>
<feature type="domain" description="Fe-S hydro-lyase tartrate dehydratase alpha-type catalytic" evidence="7">
    <location>
        <begin position="2"/>
        <end position="40"/>
    </location>
</feature>
<keyword evidence="2" id="KW-0004">4Fe-4S</keyword>
<evidence type="ECO:0000256" key="6">
    <source>
        <dbReference type="ARBA" id="ARBA00023239"/>
    </source>
</evidence>
<comment type="similarity">
    <text evidence="1">Belongs to the class-I fumarase family.</text>
</comment>
<evidence type="ECO:0000256" key="2">
    <source>
        <dbReference type="ARBA" id="ARBA00022485"/>
    </source>
</evidence>
<dbReference type="GO" id="GO:0046872">
    <property type="term" value="F:metal ion binding"/>
    <property type="evidence" value="ECO:0007669"/>
    <property type="project" value="UniProtKB-KW"/>
</dbReference>
<dbReference type="AlphaFoldDB" id="A0A3J5MX03"/>
<evidence type="ECO:0000256" key="5">
    <source>
        <dbReference type="ARBA" id="ARBA00023014"/>
    </source>
</evidence>
<protein>
    <recommendedName>
        <fullName evidence="7">Fe-S hydro-lyase tartrate dehydratase alpha-type catalytic domain-containing protein</fullName>
    </recommendedName>
</protein>
<dbReference type="Pfam" id="PF05681">
    <property type="entry name" value="Fumerase"/>
    <property type="match status" value="1"/>
</dbReference>
<keyword evidence="5" id="KW-0411">Iron-sulfur</keyword>
<keyword evidence="3" id="KW-0479">Metal-binding</keyword>
<evidence type="ECO:0000259" key="7">
    <source>
        <dbReference type="Pfam" id="PF05681"/>
    </source>
</evidence>
<dbReference type="InterPro" id="IPR004646">
    <property type="entry name" value="Fe-S_hydro-lyase_TtdA-typ_cat"/>
</dbReference>
<dbReference type="GO" id="GO:0051539">
    <property type="term" value="F:4 iron, 4 sulfur cluster binding"/>
    <property type="evidence" value="ECO:0007669"/>
    <property type="project" value="UniProtKB-KW"/>
</dbReference>
<dbReference type="Proteomes" id="UP000885317">
    <property type="component" value="Unassembled WGS sequence"/>
</dbReference>
<proteinExistence type="inferred from homology"/>
<organism evidence="8">
    <name type="scientific">Salmonella enterica</name>
    <name type="common">Salmonella choleraesuis</name>
    <dbReference type="NCBI Taxonomy" id="28901"/>
    <lineage>
        <taxon>Bacteria</taxon>
        <taxon>Pseudomonadati</taxon>
        <taxon>Pseudomonadota</taxon>
        <taxon>Gammaproteobacteria</taxon>
        <taxon>Enterobacterales</taxon>
        <taxon>Enterobacteriaceae</taxon>
        <taxon>Salmonella</taxon>
    </lineage>
</organism>
<name>A0A3J5MX03_SALER</name>
<dbReference type="EMBL" id="RUTY01000004">
    <property type="protein sequence ID" value="MLE29253.1"/>
    <property type="molecule type" value="Genomic_DNA"/>
</dbReference>
<reference evidence="8" key="1">
    <citation type="submission" date="2018-10" db="EMBL/GenBank/DDBJ databases">
        <authorList>
            <consortium name="PulseNet: The National Subtyping Network for Foodborne Disease Surveillance"/>
            <person name="Tarr C.L."/>
            <person name="Trees E."/>
            <person name="Katz L.S."/>
            <person name="Carleton-Romer H.A."/>
            <person name="Stroika S."/>
            <person name="Kucerova Z."/>
            <person name="Roache K.F."/>
            <person name="Sabol A.L."/>
            <person name="Besser J."/>
            <person name="Gerner-Smidt P."/>
        </authorList>
    </citation>
    <scope>NUCLEOTIDE SEQUENCE [LARGE SCALE GENOMIC DNA]</scope>
    <source>
        <strain evidence="8">PNUSAS056479</strain>
    </source>
</reference>
<evidence type="ECO:0000313" key="8">
    <source>
        <dbReference type="EMBL" id="MLE29253.1"/>
    </source>
</evidence>
<evidence type="ECO:0000256" key="1">
    <source>
        <dbReference type="ARBA" id="ARBA00008876"/>
    </source>
</evidence>
<accession>A0A3J5MX03</accession>
<comment type="caution">
    <text evidence="8">The sequence shown here is derived from an EMBL/GenBank/DDBJ whole genome shotgun (WGS) entry which is preliminary data.</text>
</comment>
<evidence type="ECO:0000256" key="4">
    <source>
        <dbReference type="ARBA" id="ARBA00023004"/>
    </source>
</evidence>
<gene>
    <name evidence="8" type="ORF">EBH50_04565</name>
</gene>